<sequence length="190" mass="21845">MKGQKRTVLEEISPEAKLICGLIGKEAALSSAQRLLEDAFGKIDTRSELINFDFTDYYEPEMGKDLLREWVSFEGTFSQPEIVRAKLKAIGMERDLADADGRRRVNLDPGFVSGSKLVLASTKNFSHRIYLWGGIFAEVTLIFEHGSFIPVRWSYPDYRTDNAIKYFERTRELFLTLHEKELKSGKEKVR</sequence>
<evidence type="ECO:0000313" key="2">
    <source>
        <dbReference type="Proteomes" id="UP000315525"/>
    </source>
</evidence>
<reference evidence="1 2" key="1">
    <citation type="submission" date="2019-03" db="EMBL/GenBank/DDBJ databases">
        <title>Metabolic potential of uncultured bacteria and archaea associated with petroleum seepage in deep-sea sediments.</title>
        <authorList>
            <person name="Dong X."/>
            <person name="Hubert C."/>
        </authorList>
    </citation>
    <scope>NUCLEOTIDE SEQUENCE [LARGE SCALE GENOMIC DNA]</scope>
    <source>
        <strain evidence="1">E44_bin18</strain>
    </source>
</reference>
<evidence type="ECO:0000313" key="1">
    <source>
        <dbReference type="EMBL" id="TET45780.1"/>
    </source>
</evidence>
<dbReference type="Pfam" id="PF14385">
    <property type="entry name" value="DUF4416"/>
    <property type="match status" value="1"/>
</dbReference>
<dbReference type="Proteomes" id="UP000315525">
    <property type="component" value="Unassembled WGS sequence"/>
</dbReference>
<name>A0A523UTC1_UNCT6</name>
<dbReference type="AlphaFoldDB" id="A0A523UTC1"/>
<dbReference type="InterPro" id="IPR025529">
    <property type="entry name" value="DUF4416"/>
</dbReference>
<comment type="caution">
    <text evidence="1">The sequence shown here is derived from an EMBL/GenBank/DDBJ whole genome shotgun (WGS) entry which is preliminary data.</text>
</comment>
<dbReference type="EMBL" id="SOJN01000075">
    <property type="protein sequence ID" value="TET45780.1"/>
    <property type="molecule type" value="Genomic_DNA"/>
</dbReference>
<protein>
    <submittedName>
        <fullName evidence="1">DUF4416 family protein</fullName>
    </submittedName>
</protein>
<accession>A0A523UTC1</accession>
<proteinExistence type="predicted"/>
<organism evidence="1 2">
    <name type="scientific">candidate division TA06 bacterium</name>
    <dbReference type="NCBI Taxonomy" id="2250710"/>
    <lineage>
        <taxon>Bacteria</taxon>
        <taxon>Bacteria division TA06</taxon>
    </lineage>
</organism>
<gene>
    <name evidence="1" type="ORF">E3J62_06305</name>
</gene>